<dbReference type="SUPFAM" id="SSF110296">
    <property type="entry name" value="Oligoxyloglucan reducing end-specific cellobiohydrolase"/>
    <property type="match status" value="2"/>
</dbReference>
<evidence type="ECO:0000313" key="3">
    <source>
        <dbReference type="Proteomes" id="UP001209885"/>
    </source>
</evidence>
<proteinExistence type="predicted"/>
<organism evidence="2 3">
    <name type="scientific">Mangrovivirga halotolerans</name>
    <dbReference type="NCBI Taxonomy" id="2993936"/>
    <lineage>
        <taxon>Bacteria</taxon>
        <taxon>Pseudomonadati</taxon>
        <taxon>Bacteroidota</taxon>
        <taxon>Cytophagia</taxon>
        <taxon>Cytophagales</taxon>
        <taxon>Mangrovivirgaceae</taxon>
        <taxon>Mangrovivirga</taxon>
    </lineage>
</organism>
<dbReference type="PANTHER" id="PTHR43739:SF5">
    <property type="entry name" value="EXO-ALPHA-SIALIDASE"/>
    <property type="match status" value="1"/>
</dbReference>
<reference evidence="2 3" key="1">
    <citation type="submission" date="2022-11" db="EMBL/GenBank/DDBJ databases">
        <title>The characterization of three novel Bacteroidetes species and genomic analysis of their roles in tidal elemental geochemical cycles.</title>
        <authorList>
            <person name="Ma K."/>
        </authorList>
    </citation>
    <scope>NUCLEOTIDE SEQUENCE [LARGE SCALE GENOMIC DNA]</scope>
    <source>
        <strain evidence="2 3">M17</strain>
    </source>
</reference>
<dbReference type="InterPro" id="IPR052025">
    <property type="entry name" value="Xyloglucanase_GH74"/>
</dbReference>
<feature type="region of interest" description="Disordered" evidence="1">
    <location>
        <begin position="115"/>
        <end position="135"/>
    </location>
</feature>
<gene>
    <name evidence="2" type="ORF">OO013_13795</name>
</gene>
<evidence type="ECO:0000256" key="1">
    <source>
        <dbReference type="SAM" id="MobiDB-lite"/>
    </source>
</evidence>
<dbReference type="Proteomes" id="UP001209885">
    <property type="component" value="Unassembled WGS sequence"/>
</dbReference>
<dbReference type="PANTHER" id="PTHR43739">
    <property type="entry name" value="XYLOGLUCANASE (EUROFUNG)"/>
    <property type="match status" value="1"/>
</dbReference>
<dbReference type="InterPro" id="IPR015943">
    <property type="entry name" value="WD40/YVTN_repeat-like_dom_sf"/>
</dbReference>
<evidence type="ECO:0008006" key="4">
    <source>
        <dbReference type="Google" id="ProtNLM"/>
    </source>
</evidence>
<dbReference type="EMBL" id="JAPFQN010000007">
    <property type="protein sequence ID" value="MCX2744950.1"/>
    <property type="molecule type" value="Genomic_DNA"/>
</dbReference>
<name>A0ABT3RT46_9BACT</name>
<accession>A0ABT3RT46</accession>
<dbReference type="Gene3D" id="2.130.10.10">
    <property type="entry name" value="YVTN repeat-like/Quinoprotein amine dehydrogenase"/>
    <property type="match status" value="4"/>
</dbReference>
<dbReference type="CDD" id="cd15482">
    <property type="entry name" value="Sialidase_non-viral"/>
    <property type="match status" value="1"/>
</dbReference>
<sequence length="1366" mass="150984">MKKFLQLLVYFFSAIAVIMIFQFNSADEENKTTKIKSTSDLAEDSFTKWWQEKIRSKQNGAFKADKPDEFIKYYNAIRTKHGDSAPQYGVNYLIEENSKLPTDFSVRNAELNFDERGPSNVPGRTRGIVADPTDNTGNTWLAGSVGGGIWKTTDAGQTWVNKTPELPNIAISWLAYAPSNPSIIYAGTGEGFSASSGFIKGAGVFKSTDGGENWVQLSATANENFQTISRIIVDPQDPNTVLVCANNDPVNARAFNSGIFKSTDGGQSWRRVYDAQVSYVQDLDYEPGNFDVIYAAERRLGVLKSVDAGENWSVSNSGMSPSGRVEITVSPVKTDRVFASAQGDQSGNASDLYISDDRGETWDLLFESSSSDAITTNVDFLGGQGWYDNIIMAHPFDQDVVYVGGVNLWKFTVQEGLSETDPTLLNVEETGETFFELVQFGGEFLSGTIGQGSAAIEDYSSVEIRFGAGLSQKAYRFTVPEGEGPGVPASDYTYQDYVEVPFQVWDVDNNRQLMVSFRDQQRDGEFNLINLNTTAGEEDLHSREYLYIHSVEYSETPSTDIATDGGHVFNDMYFLWPYLIESQTWDPANMQSLVYKINWGTMITRVKDTKNVSDAYGQYSGNNRFSQTTGATTVTGLHPDHHNLVPVITDEANQEWKIINGNDGGVYVSKPGANPGESNGDWIYSGDGYNTTQFYFVDKAPGENRYIGGSQDNGTWLTPQGEVGGSDTKYQRALGGDGFGVVWHYTNPDLILGTVYYNDINKSTNGGVSFQSSVRGLTDNSAGNAPFITRLENSNSQPDVVYAVGSSGIWRSSTFGGTWDLIEPDGDWSLTSFSQVSISEATPTVVYAGAGMIPDQAGIFVSKDNGLTFSQVNNFTDLEMGVISGLATHPNDPAQAYALFSFAKSPKVLHTDDYGQTWNDISGFGANEVSSSGFPDVAVFDLQVMPFDNNIIWVGTEIGIIESTDGGQSWHRLNANMPAVSIWDIKVEDDQVVLGTHGRGIWSVTLPELPQTIVGPEVLSIEAALTKDIIAGFKFRNDFDSVGIILNDYDTIYSYDIKEGEYEVLIDINEEVVRAEINTVGYKNGLAFPGEGLSRTLGFYPDAINSYINRFKTNTFDFDFNNIGQNSSTIFDGRPIQTDHPYNTETESIVLFDFPVRVAEFDAFVAYKDIAIVEPGLEGSLPEEASFKDYVVVEASKNGFEWISITEKYDASFDSKWLEAYENNVEPKNDDFVSHQIDLLQFFEPGDEILLRFRMYSDLENTSWGWAIDDLIIQDRNELLSVGDNLTISASSIYPTRLRNGEVLNIDSDTKTDSYTITNLLGQQVQQGEVINNQITLQNVLVSGIYIVNTFDESGNNQISEKILVW</sequence>
<protein>
    <recommendedName>
        <fullName evidence="4">Secreted protein (Por secretion system target)</fullName>
    </recommendedName>
</protein>
<evidence type="ECO:0000313" key="2">
    <source>
        <dbReference type="EMBL" id="MCX2744950.1"/>
    </source>
</evidence>
<dbReference type="RefSeq" id="WP_266057499.1">
    <property type="nucleotide sequence ID" value="NZ_JAPFQN010000007.1"/>
</dbReference>
<keyword evidence="3" id="KW-1185">Reference proteome</keyword>
<comment type="caution">
    <text evidence="2">The sequence shown here is derived from an EMBL/GenBank/DDBJ whole genome shotgun (WGS) entry which is preliminary data.</text>
</comment>